<dbReference type="AlphaFoldDB" id="A0A1S0TGW8"/>
<dbReference type="CTD" id="9952351"/>
<dbReference type="RefSeq" id="XP_003150408.2">
    <property type="nucleotide sequence ID" value="XM_003150360.2"/>
</dbReference>
<feature type="transmembrane region" description="Helical" evidence="1">
    <location>
        <begin position="20"/>
        <end position="41"/>
    </location>
</feature>
<gene>
    <name evidence="2" type="ORF">LOAG_14868</name>
</gene>
<dbReference type="OrthoDB" id="5863919at2759"/>
<keyword evidence="1" id="KW-0472">Membrane</keyword>
<dbReference type="OMA" id="XCEAKST"/>
<keyword evidence="1" id="KW-0812">Transmembrane</keyword>
<evidence type="ECO:0008006" key="3">
    <source>
        <dbReference type="Google" id="ProtNLM"/>
    </source>
</evidence>
<keyword evidence="1" id="KW-1133">Transmembrane helix</keyword>
<organism evidence="2">
    <name type="scientific">Loa loa</name>
    <name type="common">Eye worm</name>
    <name type="synonym">Filaria loa</name>
    <dbReference type="NCBI Taxonomy" id="7209"/>
    <lineage>
        <taxon>Eukaryota</taxon>
        <taxon>Metazoa</taxon>
        <taxon>Ecdysozoa</taxon>
        <taxon>Nematoda</taxon>
        <taxon>Chromadorea</taxon>
        <taxon>Rhabditida</taxon>
        <taxon>Spirurina</taxon>
        <taxon>Spiruromorpha</taxon>
        <taxon>Filarioidea</taxon>
        <taxon>Onchocercidae</taxon>
        <taxon>Loa</taxon>
    </lineage>
</organism>
<dbReference type="EMBL" id="JH713389">
    <property type="protein sequence ID" value="EFO13661.2"/>
    <property type="molecule type" value="Genomic_DNA"/>
</dbReference>
<feature type="non-terminal residue" evidence="2">
    <location>
        <position position="1"/>
    </location>
</feature>
<proteinExistence type="predicted"/>
<accession>A0A1S0TGW8</accession>
<feature type="transmembrane region" description="Helical" evidence="1">
    <location>
        <begin position="53"/>
        <end position="75"/>
    </location>
</feature>
<reference evidence="2" key="1">
    <citation type="submission" date="2012-04" db="EMBL/GenBank/DDBJ databases">
        <title>The Genome Sequence of Loa loa.</title>
        <authorList>
            <consortium name="The Broad Institute Genome Sequencing Platform"/>
            <consortium name="Broad Institute Genome Sequencing Center for Infectious Disease"/>
            <person name="Nutman T.B."/>
            <person name="Fink D.L."/>
            <person name="Russ C."/>
            <person name="Young S."/>
            <person name="Zeng Q."/>
            <person name="Gargeya S."/>
            <person name="Alvarado L."/>
            <person name="Berlin A."/>
            <person name="Chapman S.B."/>
            <person name="Chen Z."/>
            <person name="Freedman E."/>
            <person name="Gellesch M."/>
            <person name="Goldberg J."/>
            <person name="Griggs A."/>
            <person name="Gujja S."/>
            <person name="Heilman E.R."/>
            <person name="Heiman D."/>
            <person name="Howarth C."/>
            <person name="Mehta T."/>
            <person name="Neiman D."/>
            <person name="Pearson M."/>
            <person name="Roberts A."/>
            <person name="Saif S."/>
            <person name="Shea T."/>
            <person name="Shenoy N."/>
            <person name="Sisk P."/>
            <person name="Stolte C."/>
            <person name="Sykes S."/>
            <person name="White J."/>
            <person name="Yandava C."/>
            <person name="Haas B."/>
            <person name="Henn M.R."/>
            <person name="Nusbaum C."/>
            <person name="Birren B."/>
        </authorList>
    </citation>
    <scope>NUCLEOTIDE SEQUENCE [LARGE SCALE GENOMIC DNA]</scope>
</reference>
<evidence type="ECO:0000313" key="2">
    <source>
        <dbReference type="EMBL" id="EFO13661.2"/>
    </source>
</evidence>
<dbReference type="GeneID" id="9952351"/>
<sequence>CEAKSTVETGKYERSMLIQAMFVSGVIEIQVFCFNFLSKLAVKLAGKEIEIPIHIFVNCYVIFGSAVLPTVNLIFVKRFRNSVKQAILELLSKIMIKTRMFTVVHIVPKTKIHSIFT</sequence>
<name>A0A1S0TGW8_LOALO</name>
<protein>
    <recommendedName>
        <fullName evidence="3">7TM GPCR serpentine receptor class x (Srx) domain-containing protein</fullName>
    </recommendedName>
</protein>
<dbReference type="KEGG" id="loa:LOAG_14868"/>
<evidence type="ECO:0000256" key="1">
    <source>
        <dbReference type="SAM" id="Phobius"/>
    </source>
</evidence>